<evidence type="ECO:0000313" key="1">
    <source>
        <dbReference type="EMBL" id="SCY97175.1"/>
    </source>
</evidence>
<dbReference type="EMBL" id="FMVJ01000009">
    <property type="protein sequence ID" value="SCY97175.1"/>
    <property type="molecule type" value="Genomic_DNA"/>
</dbReference>
<name>A0A1G5K986_9HYPH</name>
<gene>
    <name evidence="1" type="ORF">SAMN02927923_03131</name>
</gene>
<sequence length="65" mass="6912">MALSLIAPEPGIVGPADMGVDQSGRAAVGDVERAVPQRECEIEERIGRRCPARKRQSGQNGPEAQ</sequence>
<dbReference type="AlphaFoldDB" id="A0A1G5K986"/>
<protein>
    <submittedName>
        <fullName evidence="1">Uncharacterized protein</fullName>
    </submittedName>
</protein>
<organism evidence="1 2">
    <name type="scientific">Microvirga guangxiensis</name>
    <dbReference type="NCBI Taxonomy" id="549386"/>
    <lineage>
        <taxon>Bacteria</taxon>
        <taxon>Pseudomonadati</taxon>
        <taxon>Pseudomonadota</taxon>
        <taxon>Alphaproteobacteria</taxon>
        <taxon>Hyphomicrobiales</taxon>
        <taxon>Methylobacteriaceae</taxon>
        <taxon>Microvirga</taxon>
    </lineage>
</organism>
<accession>A0A1G5K986</accession>
<dbReference type="Proteomes" id="UP000199569">
    <property type="component" value="Unassembled WGS sequence"/>
</dbReference>
<reference evidence="1 2" key="1">
    <citation type="submission" date="2016-10" db="EMBL/GenBank/DDBJ databases">
        <authorList>
            <person name="de Groot N.N."/>
        </authorList>
    </citation>
    <scope>NUCLEOTIDE SEQUENCE [LARGE SCALE GENOMIC DNA]</scope>
    <source>
        <strain evidence="1 2">CGMCC 1.7666</strain>
    </source>
</reference>
<keyword evidence="2" id="KW-1185">Reference proteome</keyword>
<proteinExistence type="predicted"/>
<evidence type="ECO:0000313" key="2">
    <source>
        <dbReference type="Proteomes" id="UP000199569"/>
    </source>
</evidence>